<dbReference type="InterPro" id="IPR034593">
    <property type="entry name" value="DgoD-like"/>
</dbReference>
<gene>
    <name evidence="3" type="ORF">DESAMIL20_860</name>
</gene>
<dbReference type="InterPro" id="IPR036849">
    <property type="entry name" value="Enolase-like_C_sf"/>
</dbReference>
<dbReference type="InterPro" id="IPR029065">
    <property type="entry name" value="Enolase_C-like"/>
</dbReference>
<dbReference type="InterPro" id="IPR018110">
    <property type="entry name" value="Mandel_Rmase/mucon_lact_enz_CS"/>
</dbReference>
<dbReference type="SFLD" id="SFLDG00179">
    <property type="entry name" value="mandelate_racemase"/>
    <property type="match status" value="1"/>
</dbReference>
<dbReference type="Gene3D" id="3.20.20.120">
    <property type="entry name" value="Enolase-like C-terminal domain"/>
    <property type="match status" value="1"/>
</dbReference>
<dbReference type="InterPro" id="IPR013342">
    <property type="entry name" value="Mandelate_racemase_C"/>
</dbReference>
<dbReference type="AlphaFoldDB" id="A0A1X4XUU4"/>
<comment type="caution">
    <text evidence="3">The sequence shown here is derived from an EMBL/GenBank/DDBJ whole genome shotgun (WGS) entry which is preliminary data.</text>
</comment>
<keyword evidence="1" id="KW-0456">Lyase</keyword>
<dbReference type="PANTHER" id="PTHR48080:SF2">
    <property type="entry name" value="D-GALACTONATE DEHYDRATASE"/>
    <property type="match status" value="1"/>
</dbReference>
<dbReference type="STRING" id="1562698.DESAMIL20_860"/>
<evidence type="ECO:0000256" key="1">
    <source>
        <dbReference type="ARBA" id="ARBA00023239"/>
    </source>
</evidence>
<dbReference type="RefSeq" id="WP_158090513.1">
    <property type="nucleotide sequence ID" value="NZ_MDSU01000018.1"/>
</dbReference>
<dbReference type="Proteomes" id="UP000194141">
    <property type="component" value="Unassembled WGS sequence"/>
</dbReference>
<dbReference type="InterPro" id="IPR013341">
    <property type="entry name" value="Mandelate_racemase_N_dom"/>
</dbReference>
<evidence type="ECO:0000259" key="2">
    <source>
        <dbReference type="SMART" id="SM00922"/>
    </source>
</evidence>
<dbReference type="OrthoDB" id="103536at2"/>
<evidence type="ECO:0000313" key="3">
    <source>
        <dbReference type="EMBL" id="OSS41307.1"/>
    </source>
</evidence>
<protein>
    <submittedName>
        <fullName evidence="3">Putative racemase</fullName>
    </submittedName>
</protein>
<sequence>MMEIKIIGLDAKAVSVPLIKTNPEQKWRESWSNQLILLIKTNTKITGVGEVFIHASSQKPYIELVKTLSNLIIGMDPTNINLVIDTLEKMTYASGRSGITSAVIAGIDTALHDIIAKSMNIPLYKLLGGKRRDAVRAYASFSRYNNIKEVIEIVKFALSQGFKDIKLHQGGVSVYEYVKSIRDELGYDFNLMLDLNCSLSLRDALLVLPKLEKYSISWIEEPTWPPENLDILKELSNSTNIPIAAGENFYCPYDYLKLIEIAKVKIIQPDIAKVGLSRIKKIITLAETTGCIVMLHCRPQSLWSTILASIHVGVTMPWENMIEASPTMPYQEPFIENIKFNNGMLSPTDVPGIGIRDEKWFDSFPPIEGNLPKFID</sequence>
<dbReference type="GO" id="GO:0016829">
    <property type="term" value="F:lyase activity"/>
    <property type="evidence" value="ECO:0007669"/>
    <property type="project" value="UniProtKB-KW"/>
</dbReference>
<proteinExistence type="predicted"/>
<dbReference type="CDD" id="cd03316">
    <property type="entry name" value="MR_like"/>
    <property type="match status" value="1"/>
</dbReference>
<dbReference type="Gene3D" id="3.30.390.10">
    <property type="entry name" value="Enolase-like, N-terminal domain"/>
    <property type="match status" value="1"/>
</dbReference>
<dbReference type="Pfam" id="PF13378">
    <property type="entry name" value="MR_MLE_C"/>
    <property type="match status" value="1"/>
</dbReference>
<evidence type="ECO:0000313" key="4">
    <source>
        <dbReference type="Proteomes" id="UP000194141"/>
    </source>
</evidence>
<reference evidence="3 4" key="1">
    <citation type="journal article" date="2017" name="Front. Microbiol.">
        <title>Genome Sequence of Desulfurella amilsii Strain TR1 and Comparative Genomics of Desulfurellaceae Family.</title>
        <authorList>
            <person name="Florentino A.P."/>
            <person name="Stams A.J."/>
            <person name="Sanchez-Andrea I."/>
        </authorList>
    </citation>
    <scope>NUCLEOTIDE SEQUENCE [LARGE SCALE GENOMIC DNA]</scope>
    <source>
        <strain evidence="3 4">TR1</strain>
    </source>
</reference>
<name>A0A1X4XUU4_9BACT</name>
<feature type="domain" description="Mandelate racemase/muconate lactonizing enzyme C-terminal" evidence="2">
    <location>
        <begin position="147"/>
        <end position="242"/>
    </location>
</feature>
<dbReference type="PROSITE" id="PS00909">
    <property type="entry name" value="MR_MLE_2"/>
    <property type="match status" value="1"/>
</dbReference>
<dbReference type="SFLD" id="SFLDS00001">
    <property type="entry name" value="Enolase"/>
    <property type="match status" value="1"/>
</dbReference>
<dbReference type="PANTHER" id="PTHR48080">
    <property type="entry name" value="D-GALACTONATE DEHYDRATASE-RELATED"/>
    <property type="match status" value="1"/>
</dbReference>
<dbReference type="SUPFAM" id="SSF54826">
    <property type="entry name" value="Enolase N-terminal domain-like"/>
    <property type="match status" value="1"/>
</dbReference>
<accession>A0A1X4XUU4</accession>
<dbReference type="GO" id="GO:0009063">
    <property type="term" value="P:amino acid catabolic process"/>
    <property type="evidence" value="ECO:0007669"/>
    <property type="project" value="InterPro"/>
</dbReference>
<dbReference type="Pfam" id="PF02746">
    <property type="entry name" value="MR_MLE_N"/>
    <property type="match status" value="1"/>
</dbReference>
<dbReference type="SUPFAM" id="SSF51604">
    <property type="entry name" value="Enolase C-terminal domain-like"/>
    <property type="match status" value="1"/>
</dbReference>
<dbReference type="SMART" id="SM00922">
    <property type="entry name" value="MR_MLE"/>
    <property type="match status" value="1"/>
</dbReference>
<organism evidence="3 4">
    <name type="scientific">Desulfurella amilsii</name>
    <dbReference type="NCBI Taxonomy" id="1562698"/>
    <lineage>
        <taxon>Bacteria</taxon>
        <taxon>Pseudomonadati</taxon>
        <taxon>Campylobacterota</taxon>
        <taxon>Desulfurellia</taxon>
        <taxon>Desulfurellales</taxon>
        <taxon>Desulfurellaceae</taxon>
        <taxon>Desulfurella</taxon>
    </lineage>
</organism>
<keyword evidence="4" id="KW-1185">Reference proteome</keyword>
<dbReference type="InterPro" id="IPR029017">
    <property type="entry name" value="Enolase-like_N"/>
</dbReference>
<dbReference type="EMBL" id="MDSU01000018">
    <property type="protein sequence ID" value="OSS41307.1"/>
    <property type="molecule type" value="Genomic_DNA"/>
</dbReference>